<dbReference type="EMBL" id="CAJJDM010000004">
    <property type="protein sequence ID" value="CAD8044499.1"/>
    <property type="molecule type" value="Genomic_DNA"/>
</dbReference>
<sequence>MELHWDTIEFEFWLEDLKQIYINTFYSLIVENIFFQLSKLIYKDEENFDLNQMIDLIQQIEIDNFIKLTLQFQMFNIVLTYASGFDKVRNKKKEISLFIMNIVLEYYKYVADNRFL</sequence>
<comment type="caution">
    <text evidence="1">The sequence shown here is derived from an EMBL/GenBank/DDBJ whole genome shotgun (WGS) entry which is preliminary data.</text>
</comment>
<accession>A0A8S1JS94</accession>
<dbReference type="Proteomes" id="UP000688137">
    <property type="component" value="Unassembled WGS sequence"/>
</dbReference>
<name>A0A8S1JS94_PARPR</name>
<reference evidence="1" key="1">
    <citation type="submission" date="2021-01" db="EMBL/GenBank/DDBJ databases">
        <authorList>
            <consortium name="Genoscope - CEA"/>
            <person name="William W."/>
        </authorList>
    </citation>
    <scope>NUCLEOTIDE SEQUENCE</scope>
</reference>
<dbReference type="AlphaFoldDB" id="A0A8S1JS94"/>
<protein>
    <submittedName>
        <fullName evidence="1">Uncharacterized protein</fullName>
    </submittedName>
</protein>
<keyword evidence="2" id="KW-1185">Reference proteome</keyword>
<organism evidence="1 2">
    <name type="scientific">Paramecium primaurelia</name>
    <dbReference type="NCBI Taxonomy" id="5886"/>
    <lineage>
        <taxon>Eukaryota</taxon>
        <taxon>Sar</taxon>
        <taxon>Alveolata</taxon>
        <taxon>Ciliophora</taxon>
        <taxon>Intramacronucleata</taxon>
        <taxon>Oligohymenophorea</taxon>
        <taxon>Peniculida</taxon>
        <taxon>Parameciidae</taxon>
        <taxon>Paramecium</taxon>
    </lineage>
</organism>
<proteinExistence type="predicted"/>
<evidence type="ECO:0000313" key="2">
    <source>
        <dbReference type="Proteomes" id="UP000688137"/>
    </source>
</evidence>
<gene>
    <name evidence="1" type="ORF">PPRIM_AZ9-3.1.T0080063</name>
</gene>
<evidence type="ECO:0000313" key="1">
    <source>
        <dbReference type="EMBL" id="CAD8044499.1"/>
    </source>
</evidence>